<dbReference type="InterPro" id="IPR055301">
    <property type="entry name" value="Lea14-like_2"/>
</dbReference>
<dbReference type="OrthoDB" id="1894389at2759"/>
<sequence>MATDQKYQQSYPLAPSNFMPRSDAESLANFQANNIKRKNKIRNILFFTLFVTGIVLLFSLIFVRIKSPQIWLENIRVTNDSDGNNINFSAQVFVRNHNYWRYEFDSSLATITSGSVTIGQFIIPETEVRRRSTKKLYINANIVTFARQGVNNTNGILPVTSLAKIRGELQIFRVFRRKKSADLSCTMNINLTISAIQDLDCK</sequence>
<dbReference type="PaxDb" id="4097-A0A1S4BY73"/>
<proteinExistence type="predicted"/>
<dbReference type="PANTHER" id="PTHR31852">
    <property type="entry name" value="LATE EMBRYOGENESIS ABUNDANT (LEA) HYDROXYPROLINE-RICH GLYCOPROTEIN FAMILY"/>
    <property type="match status" value="1"/>
</dbReference>
<accession>A0A1S4BY73</accession>
<evidence type="ECO:0000256" key="1">
    <source>
        <dbReference type="SAM" id="Phobius"/>
    </source>
</evidence>
<keyword evidence="1" id="KW-1133">Transmembrane helix</keyword>
<gene>
    <name evidence="2" type="primary">LOC107813147</name>
</gene>
<name>A0A1S4BY73_TOBAC</name>
<dbReference type="AlphaFoldDB" id="A0A1S4BY73"/>
<keyword evidence="1" id="KW-0812">Transmembrane</keyword>
<evidence type="ECO:0000313" key="2">
    <source>
        <dbReference type="RefSeq" id="XP_016493851.1"/>
    </source>
</evidence>
<protein>
    <recommendedName>
        <fullName evidence="3">Late embryogenesis abundant protein At1g64065-like</fullName>
    </recommendedName>
</protein>
<feature type="transmembrane region" description="Helical" evidence="1">
    <location>
        <begin position="44"/>
        <end position="63"/>
    </location>
</feature>
<dbReference type="KEGG" id="nta:107813147"/>
<dbReference type="RefSeq" id="XP_016493851.1">
    <property type="nucleotide sequence ID" value="XM_016638365.1"/>
</dbReference>
<keyword evidence="1" id="KW-0472">Membrane</keyword>
<dbReference type="STRING" id="4097.A0A1S4BY73"/>
<organism evidence="2">
    <name type="scientific">Nicotiana tabacum</name>
    <name type="common">Common tobacco</name>
    <dbReference type="NCBI Taxonomy" id="4097"/>
    <lineage>
        <taxon>Eukaryota</taxon>
        <taxon>Viridiplantae</taxon>
        <taxon>Streptophyta</taxon>
        <taxon>Embryophyta</taxon>
        <taxon>Tracheophyta</taxon>
        <taxon>Spermatophyta</taxon>
        <taxon>Magnoliopsida</taxon>
        <taxon>eudicotyledons</taxon>
        <taxon>Gunneridae</taxon>
        <taxon>Pentapetalae</taxon>
        <taxon>asterids</taxon>
        <taxon>lamiids</taxon>
        <taxon>Solanales</taxon>
        <taxon>Solanaceae</taxon>
        <taxon>Nicotianoideae</taxon>
        <taxon>Nicotianeae</taxon>
        <taxon>Nicotiana</taxon>
    </lineage>
</organism>
<evidence type="ECO:0008006" key="3">
    <source>
        <dbReference type="Google" id="ProtNLM"/>
    </source>
</evidence>
<dbReference type="OMA" id="MATDQKY"/>
<reference evidence="2" key="1">
    <citation type="submission" date="2025-08" db="UniProtKB">
        <authorList>
            <consortium name="RefSeq"/>
        </authorList>
    </citation>
    <scope>IDENTIFICATION</scope>
</reference>